<keyword evidence="3" id="KW-0813">Transport</keyword>
<comment type="subcellular location">
    <subcellularLocation>
        <location evidence="1">Cell envelope</location>
    </subcellularLocation>
</comment>
<reference evidence="7" key="1">
    <citation type="submission" date="2022-08" db="EMBL/GenBank/DDBJ databases">
        <authorList>
            <person name="Li F."/>
        </authorList>
    </citation>
    <scope>NUCLEOTIDE SEQUENCE</scope>
    <source>
        <strain evidence="7">MQZ15Z-1</strain>
    </source>
</reference>
<evidence type="ECO:0000259" key="6">
    <source>
        <dbReference type="PROSITE" id="PS50983"/>
    </source>
</evidence>
<dbReference type="PANTHER" id="PTHR30532:SF1">
    <property type="entry name" value="IRON(3+)-HYDROXAMATE-BINDING PROTEIN FHUD"/>
    <property type="match status" value="1"/>
</dbReference>
<proteinExistence type="inferred from homology"/>
<protein>
    <submittedName>
        <fullName evidence="7">ABC transporter substrate-binding protein</fullName>
    </submittedName>
</protein>
<keyword evidence="5" id="KW-0732">Signal</keyword>
<dbReference type="PRINTS" id="PR01715">
    <property type="entry name" value="FERRIBNDNGPP"/>
</dbReference>
<accession>A0A9X2PE86</accession>
<evidence type="ECO:0000313" key="8">
    <source>
        <dbReference type="Proteomes" id="UP001151088"/>
    </source>
</evidence>
<keyword evidence="4" id="KW-0408">Iron</keyword>
<evidence type="ECO:0000313" key="7">
    <source>
        <dbReference type="EMBL" id="MCS0494538.1"/>
    </source>
</evidence>
<dbReference type="Pfam" id="PF01497">
    <property type="entry name" value="Peripla_BP_2"/>
    <property type="match status" value="1"/>
</dbReference>
<sequence length="305" mass="32392">MRAELPRSTVLTRRTLLATLAAGIVSVPARADTRAPRVATLDWALLETLLAIGVVPVAAAELVLFREVAVEPPVPASVIDLGLRGAPNFEALRLARPELIFNSLYYAEAEPKLSLIAPVETISVYRSGGRPFAAACEAALRLGAATGEETAARALIAGVDAELGALKDRLAQRAGRPLLVINLGDARHFRVFGRDSMFGEVLARLGFANAWQARTSYSASAPIGLEALARFPEAFVVILRPVPPDARRILPESALWNALPNVREGRVAVLDSVDPFGGLPTARRFARLLAGALERGRIGAGGVFG</sequence>
<dbReference type="GO" id="GO:1901678">
    <property type="term" value="P:iron coordination entity transport"/>
    <property type="evidence" value="ECO:0007669"/>
    <property type="project" value="UniProtKB-ARBA"/>
</dbReference>
<organism evidence="7 8">
    <name type="scientific">Ancylobacter mangrovi</name>
    <dbReference type="NCBI Taxonomy" id="2972472"/>
    <lineage>
        <taxon>Bacteria</taxon>
        <taxon>Pseudomonadati</taxon>
        <taxon>Pseudomonadota</taxon>
        <taxon>Alphaproteobacteria</taxon>
        <taxon>Hyphomicrobiales</taxon>
        <taxon>Xanthobacteraceae</taxon>
        <taxon>Ancylobacter</taxon>
    </lineage>
</organism>
<dbReference type="Proteomes" id="UP001151088">
    <property type="component" value="Unassembled WGS sequence"/>
</dbReference>
<evidence type="ECO:0000256" key="2">
    <source>
        <dbReference type="ARBA" id="ARBA00008814"/>
    </source>
</evidence>
<gene>
    <name evidence="7" type="ORF">NVS89_05465</name>
</gene>
<evidence type="ECO:0000256" key="4">
    <source>
        <dbReference type="ARBA" id="ARBA00022496"/>
    </source>
</evidence>
<evidence type="ECO:0000256" key="3">
    <source>
        <dbReference type="ARBA" id="ARBA00022448"/>
    </source>
</evidence>
<name>A0A9X2PE86_9HYPH</name>
<dbReference type="CDD" id="cd01146">
    <property type="entry name" value="FhuD"/>
    <property type="match status" value="1"/>
</dbReference>
<dbReference type="PANTHER" id="PTHR30532">
    <property type="entry name" value="IRON III DICITRATE-BINDING PERIPLASMIC PROTEIN"/>
    <property type="match status" value="1"/>
</dbReference>
<dbReference type="SUPFAM" id="SSF53807">
    <property type="entry name" value="Helical backbone' metal receptor"/>
    <property type="match status" value="1"/>
</dbReference>
<dbReference type="EMBL" id="JANTHZ010000002">
    <property type="protein sequence ID" value="MCS0494538.1"/>
    <property type="molecule type" value="Genomic_DNA"/>
</dbReference>
<comment type="similarity">
    <text evidence="2">Belongs to the bacterial solute-binding protein 8 family.</text>
</comment>
<evidence type="ECO:0000256" key="5">
    <source>
        <dbReference type="ARBA" id="ARBA00022729"/>
    </source>
</evidence>
<dbReference type="InterPro" id="IPR051313">
    <property type="entry name" value="Bact_iron-sidero_bind"/>
</dbReference>
<keyword evidence="8" id="KW-1185">Reference proteome</keyword>
<dbReference type="PROSITE" id="PS50983">
    <property type="entry name" value="FE_B12_PBP"/>
    <property type="match status" value="1"/>
</dbReference>
<dbReference type="AlphaFoldDB" id="A0A9X2PE86"/>
<feature type="domain" description="Fe/B12 periplasmic-binding" evidence="6">
    <location>
        <begin position="37"/>
        <end position="297"/>
    </location>
</feature>
<keyword evidence="4" id="KW-0406">Ion transport</keyword>
<dbReference type="Gene3D" id="3.40.50.1980">
    <property type="entry name" value="Nitrogenase molybdenum iron protein domain"/>
    <property type="match status" value="2"/>
</dbReference>
<dbReference type="RefSeq" id="WP_258731559.1">
    <property type="nucleotide sequence ID" value="NZ_JANTHZ010000002.1"/>
</dbReference>
<dbReference type="InterPro" id="IPR002491">
    <property type="entry name" value="ABC_transptr_periplasmic_BD"/>
</dbReference>
<evidence type="ECO:0000256" key="1">
    <source>
        <dbReference type="ARBA" id="ARBA00004196"/>
    </source>
</evidence>
<keyword evidence="4" id="KW-0410">Iron transport</keyword>
<dbReference type="GO" id="GO:0030288">
    <property type="term" value="C:outer membrane-bounded periplasmic space"/>
    <property type="evidence" value="ECO:0007669"/>
    <property type="project" value="TreeGrafter"/>
</dbReference>
<comment type="caution">
    <text evidence="7">The sequence shown here is derived from an EMBL/GenBank/DDBJ whole genome shotgun (WGS) entry which is preliminary data.</text>
</comment>